<dbReference type="RefSeq" id="WP_185164004.1">
    <property type="nucleotide sequence ID" value="NZ_JACKWY010000003.1"/>
</dbReference>
<organism evidence="2 3">
    <name type="scientific">Clostridium gasigenes</name>
    <dbReference type="NCBI Taxonomy" id="94869"/>
    <lineage>
        <taxon>Bacteria</taxon>
        <taxon>Bacillati</taxon>
        <taxon>Bacillota</taxon>
        <taxon>Clostridia</taxon>
        <taxon>Eubacteriales</taxon>
        <taxon>Clostridiaceae</taxon>
        <taxon>Clostridium</taxon>
    </lineage>
</organism>
<evidence type="ECO:0000259" key="1">
    <source>
        <dbReference type="Pfam" id="PF03235"/>
    </source>
</evidence>
<protein>
    <submittedName>
        <fullName evidence="2">DUF262 domain-containing protein</fullName>
    </submittedName>
</protein>
<dbReference type="Proteomes" id="UP000585258">
    <property type="component" value="Unassembled WGS sequence"/>
</dbReference>
<proteinExistence type="predicted"/>
<dbReference type="PANTHER" id="PTHR39639:SF1">
    <property type="entry name" value="DUF262 DOMAIN-CONTAINING PROTEIN"/>
    <property type="match status" value="1"/>
</dbReference>
<name>A0A7X0VQY5_9CLOT</name>
<reference evidence="2 3" key="1">
    <citation type="submission" date="2020-08" db="EMBL/GenBank/DDBJ databases">
        <title>Clostridia isolated from Swiss meat.</title>
        <authorList>
            <person name="Wambui J."/>
            <person name="Stevens M.J.A."/>
            <person name="Stephan R."/>
        </authorList>
    </citation>
    <scope>NUCLEOTIDE SEQUENCE [LARGE SCALE GENOMIC DNA]</scope>
    <source>
        <strain evidence="2 3">CM001</strain>
    </source>
</reference>
<comment type="caution">
    <text evidence="2">The sequence shown here is derived from an EMBL/GenBank/DDBJ whole genome shotgun (WGS) entry which is preliminary data.</text>
</comment>
<dbReference type="AlphaFoldDB" id="A0A7X0VQY5"/>
<evidence type="ECO:0000313" key="3">
    <source>
        <dbReference type="Proteomes" id="UP000585258"/>
    </source>
</evidence>
<feature type="domain" description="GmrSD restriction endonucleases N-terminal" evidence="1">
    <location>
        <begin position="46"/>
        <end position="184"/>
    </location>
</feature>
<sequence length="385" mass="45210">MNKIYRINPKNEDTSIKVLIENIDKGYKLQEIEDELTEDDILKYSGAIIIAPDYQREYRFKLDDEVKLIESVILGIPIPPIFLATDKFKGVRVKNVVDGQHRLRALYRFYKNIFKLEGLSLLDELNGYEFKELDITVKDDYLDAKLLTITFNDFPGIEFEMEIFSRYNKGTKPLSPQEIRHAAYNSKVNAYINNYAYNLVKNKNIDKNKLYEAYNASKDRIQKKKLQEGIFVILSIIENGINLNYDKSLVYAEEYMKNKKELEKNNPELADLNFKEIVEEFKLFNAFIIRLQEKVDYPFSKEIYGISSRNYKFQISIAMIIAGIYKQKIKCNDLLYKILEDDNERDRILDVIKLNLKESFLEDPDYNASTTNSKKINELVDSMIL</sequence>
<evidence type="ECO:0000313" key="2">
    <source>
        <dbReference type="EMBL" id="MBB6714408.1"/>
    </source>
</evidence>
<dbReference type="EMBL" id="JACKWY010000003">
    <property type="protein sequence ID" value="MBB6714408.1"/>
    <property type="molecule type" value="Genomic_DNA"/>
</dbReference>
<accession>A0A7X0VQY5</accession>
<dbReference type="Pfam" id="PF03235">
    <property type="entry name" value="GmrSD_N"/>
    <property type="match status" value="1"/>
</dbReference>
<gene>
    <name evidence="2" type="ORF">H7E68_06650</name>
</gene>
<dbReference type="InterPro" id="IPR004919">
    <property type="entry name" value="GmrSD_N"/>
</dbReference>
<dbReference type="PANTHER" id="PTHR39639">
    <property type="entry name" value="CHROMOSOME 16, WHOLE GENOME SHOTGUN SEQUENCE"/>
    <property type="match status" value="1"/>
</dbReference>